<organism evidence="2 3">
    <name type="scientific">Thermococcus gorgonarius</name>
    <dbReference type="NCBI Taxonomy" id="71997"/>
    <lineage>
        <taxon>Archaea</taxon>
        <taxon>Methanobacteriati</taxon>
        <taxon>Methanobacteriota</taxon>
        <taxon>Thermococci</taxon>
        <taxon>Thermococcales</taxon>
        <taxon>Thermococcaceae</taxon>
        <taxon>Thermococcus</taxon>
    </lineage>
</organism>
<sequence>MKVNEGILGVLLYTGGILLALFRPPVDRAACITFPGGKGASGINPFFLALELGMVIVGSVLLALEHDFKNSYAKNGWIGVTSGLGAAIIGGHSNITAVFLFGVALATPGLIAYKVGGRENAGG</sequence>
<keyword evidence="1" id="KW-0812">Transmembrane</keyword>
<accession>A0A2Z2M8T0</accession>
<proteinExistence type="predicted"/>
<feature type="transmembrane region" description="Helical" evidence="1">
    <location>
        <begin position="95"/>
        <end position="113"/>
    </location>
</feature>
<feature type="transmembrane region" description="Helical" evidence="1">
    <location>
        <begin position="45"/>
        <end position="64"/>
    </location>
</feature>
<reference evidence="2 3" key="1">
    <citation type="submission" date="2016-03" db="EMBL/GenBank/DDBJ databases">
        <title>Complete genome sequence of Thermococcus gorgonarius.</title>
        <authorList>
            <person name="Oger P.M."/>
        </authorList>
    </citation>
    <scope>NUCLEOTIDE SEQUENCE [LARGE SCALE GENOMIC DNA]</scope>
    <source>
        <strain evidence="2 3">W-12</strain>
    </source>
</reference>
<gene>
    <name evidence="2" type="ORF">A3K92_05010</name>
</gene>
<dbReference type="RefSeq" id="WP_088885220.1">
    <property type="nucleotide sequence ID" value="NZ_CP014855.1"/>
</dbReference>
<keyword evidence="1" id="KW-0472">Membrane</keyword>
<dbReference type="Proteomes" id="UP000250134">
    <property type="component" value="Chromosome"/>
</dbReference>
<protein>
    <submittedName>
        <fullName evidence="2">Uncharacterized protein</fullName>
    </submittedName>
</protein>
<name>A0A2Z2M8T0_THEGO</name>
<evidence type="ECO:0000256" key="1">
    <source>
        <dbReference type="SAM" id="Phobius"/>
    </source>
</evidence>
<dbReference type="OrthoDB" id="86161at2157"/>
<dbReference type="KEGG" id="tgg:A3K92_05010"/>
<dbReference type="EMBL" id="CP014855">
    <property type="protein sequence ID" value="ASJ00885.1"/>
    <property type="molecule type" value="Genomic_DNA"/>
</dbReference>
<evidence type="ECO:0000313" key="3">
    <source>
        <dbReference type="Proteomes" id="UP000250134"/>
    </source>
</evidence>
<dbReference type="AlphaFoldDB" id="A0A2Z2M8T0"/>
<keyword evidence="3" id="KW-1185">Reference proteome</keyword>
<evidence type="ECO:0000313" key="2">
    <source>
        <dbReference type="EMBL" id="ASJ00885.1"/>
    </source>
</evidence>
<keyword evidence="1" id="KW-1133">Transmembrane helix</keyword>
<dbReference type="GeneID" id="33331887"/>